<keyword evidence="4" id="KW-0963">Cytoplasm</keyword>
<dbReference type="InterPro" id="IPR057546">
    <property type="entry name" value="HEAT_GCN1"/>
</dbReference>
<keyword evidence="7" id="KW-0539">Nucleus</keyword>
<comment type="caution">
    <text evidence="9">The sequence shown here is derived from an EMBL/GenBank/DDBJ whole genome shotgun (WGS) entry which is preliminary data.</text>
</comment>
<dbReference type="GO" id="GO:0031267">
    <property type="term" value="F:small GTPase binding"/>
    <property type="evidence" value="ECO:0007669"/>
    <property type="project" value="InterPro"/>
</dbReference>
<dbReference type="PANTHER" id="PTHR10527">
    <property type="entry name" value="IMPORTIN BETA"/>
    <property type="match status" value="1"/>
</dbReference>
<name>A0A0V0Q7U0_PSEPJ</name>
<dbReference type="InterPro" id="IPR040122">
    <property type="entry name" value="Importin_beta"/>
</dbReference>
<dbReference type="GO" id="GO:0006606">
    <property type="term" value="P:protein import into nucleus"/>
    <property type="evidence" value="ECO:0007669"/>
    <property type="project" value="InterPro"/>
</dbReference>
<gene>
    <name evidence="9" type="ORF">PPERSA_02216</name>
</gene>
<evidence type="ECO:0000256" key="3">
    <source>
        <dbReference type="ARBA" id="ARBA00022448"/>
    </source>
</evidence>
<dbReference type="GO" id="GO:0005737">
    <property type="term" value="C:cytoplasm"/>
    <property type="evidence" value="ECO:0007669"/>
    <property type="project" value="UniProtKB-SubCell"/>
</dbReference>
<evidence type="ECO:0000256" key="6">
    <source>
        <dbReference type="ARBA" id="ARBA00022927"/>
    </source>
</evidence>
<dbReference type="OMA" id="ANACGCV"/>
<evidence type="ECO:0000256" key="4">
    <source>
        <dbReference type="ARBA" id="ARBA00022490"/>
    </source>
</evidence>
<dbReference type="Gene3D" id="1.25.10.10">
    <property type="entry name" value="Leucine-rich Repeat Variant"/>
    <property type="match status" value="1"/>
</dbReference>
<evidence type="ECO:0000259" key="8">
    <source>
        <dbReference type="PROSITE" id="PS50166"/>
    </source>
</evidence>
<dbReference type="PROSITE" id="PS50166">
    <property type="entry name" value="IMPORTIN_B_NT"/>
    <property type="match status" value="1"/>
</dbReference>
<dbReference type="OrthoDB" id="7862313at2759"/>
<dbReference type="InterPro" id="IPR057672">
    <property type="entry name" value="TPR_IPO4/5"/>
</dbReference>
<proteinExistence type="predicted"/>
<dbReference type="Pfam" id="PF03810">
    <property type="entry name" value="IBN_N"/>
    <property type="match status" value="1"/>
</dbReference>
<sequence>MENQTPTFDQLLELFNAFLSGQNEKIAQATKILKKYSKLAQSVGPFVKIITESQNQSLKHLATILLRKNILQTFQLLDEQAQTELKAVLLQTFSTETLGVIKKQLGYTIGIIAQLTLKNGQWNELFQVLEQQTNLNADAQTRKNGIQLLSTILDFTGESMKSYFESFYQFFSISLQDKNKEIQIEAVKCLLVLFDCIHEMTKKQIDLYKELITPLLQILDQLVSQNDEDNVSLIIEAFDYLGEAKLTILDSHFKVIVEYCISQKLLLNPNISFSVKEKTCDLLFVVAQKHRSIFNKNPDLLKQTLECLCYLVATPFKQDDLESNENIQDCALWTIGTLAHHLSKKKCYGFLLTIITQLIHSEDFNKASSGFLILATIAEPCADQLIKNLSNPIMNDFVIRGLNHENAEVRASTIKCLGFFAEWFGGALIEYHSVILPQIVGNFKDLNQKIQERAMITLDIFCDSMEQDQITIYLAELIPQMIQVPYLQNVTLKTKRAALSCIASCASTAGKQFRNYIPVVYKQVHELVNMQNQLQNEILKAEAINILAKITSHFSKDDQEVHETAIKPCLEQIYQLLSTTQQSYYIKEACFSFFYNLADAIGSEFGNMFDQIIDITLKSAASQDGIHYKKDGQEFSLDTDSEEETHEGATSARVDDGFIEEKSAAIHALGSLAVSCPLKFQPYFEKTLDILESFWDHFNETIRQQCLLCYKDMAIGMIKCTNNGVLPEVQKGLPCNQKFPQQIEEKINVDIWHKFCTMVRHDAEKEMVAHTLECITYMIKDLGPAFIHNNLDDLYDLILDVLELNIDCLKNEDEEDEEEDETDGLIFETLTDTIPQIAETLQDGFLPGFQKLFPSMMAYCTEEADIDWKVQMVGCFCEIFNRGSKQTIQYSMENLFPRLLNAVTENDDELSRNTSYCLGLMIQNGKEFFNQDNVKNLLIALKYVFEKSQDQATKDNAASSLCRVLVAVPDALPFEAAFNQILPLLPFQGDNGEQHSVLNCIIQLSNSQGQYMQNNIEKIIALFVDALANLKTYEIKDDEKTNYINFLKQLANQYGSQVEACVMKLEQSKQTEVIAMLK</sequence>
<evidence type="ECO:0000256" key="7">
    <source>
        <dbReference type="ARBA" id="ARBA00023242"/>
    </source>
</evidence>
<dbReference type="InParanoid" id="A0A0V0Q7U0"/>
<evidence type="ECO:0000313" key="10">
    <source>
        <dbReference type="Proteomes" id="UP000054937"/>
    </source>
</evidence>
<evidence type="ECO:0000256" key="2">
    <source>
        <dbReference type="ARBA" id="ARBA00004496"/>
    </source>
</evidence>
<dbReference type="Proteomes" id="UP000054937">
    <property type="component" value="Unassembled WGS sequence"/>
</dbReference>
<dbReference type="EMBL" id="LDAU01000258">
    <property type="protein sequence ID" value="KRW98272.1"/>
    <property type="molecule type" value="Genomic_DNA"/>
</dbReference>
<dbReference type="Pfam" id="PF25780">
    <property type="entry name" value="TPR_IPO5"/>
    <property type="match status" value="1"/>
</dbReference>
<accession>A0A0V0Q7U0</accession>
<comment type="subcellular location">
    <subcellularLocation>
        <location evidence="2">Cytoplasm</location>
    </subcellularLocation>
    <subcellularLocation>
        <location evidence="1">Nucleus</location>
    </subcellularLocation>
</comment>
<reference evidence="9 10" key="1">
    <citation type="journal article" date="2015" name="Sci. Rep.">
        <title>Genome of the facultative scuticociliatosis pathogen Pseudocohnilembus persalinus provides insight into its virulence through horizontal gene transfer.</title>
        <authorList>
            <person name="Xiong J."/>
            <person name="Wang G."/>
            <person name="Cheng J."/>
            <person name="Tian M."/>
            <person name="Pan X."/>
            <person name="Warren A."/>
            <person name="Jiang C."/>
            <person name="Yuan D."/>
            <person name="Miao W."/>
        </authorList>
    </citation>
    <scope>NUCLEOTIDE SEQUENCE [LARGE SCALE GENOMIC DNA]</scope>
    <source>
        <strain evidence="9">36N120E</strain>
    </source>
</reference>
<evidence type="ECO:0000256" key="1">
    <source>
        <dbReference type="ARBA" id="ARBA00004123"/>
    </source>
</evidence>
<evidence type="ECO:0000313" key="9">
    <source>
        <dbReference type="EMBL" id="KRW98272.1"/>
    </source>
</evidence>
<dbReference type="SUPFAM" id="SSF48371">
    <property type="entry name" value="ARM repeat"/>
    <property type="match status" value="2"/>
</dbReference>
<evidence type="ECO:0000256" key="5">
    <source>
        <dbReference type="ARBA" id="ARBA00022737"/>
    </source>
</evidence>
<feature type="domain" description="Importin N-terminal" evidence="8">
    <location>
        <begin position="29"/>
        <end position="95"/>
    </location>
</feature>
<dbReference type="Pfam" id="PF23271">
    <property type="entry name" value="HEAT_GCN1"/>
    <property type="match status" value="1"/>
</dbReference>
<keyword evidence="3" id="KW-0813">Transport</keyword>
<protein>
    <submittedName>
        <fullName evidence="9">Armadillo-type fold</fullName>
    </submittedName>
</protein>
<dbReference type="AlphaFoldDB" id="A0A0V0Q7U0"/>
<organism evidence="9 10">
    <name type="scientific">Pseudocohnilembus persalinus</name>
    <name type="common">Ciliate</name>
    <dbReference type="NCBI Taxonomy" id="266149"/>
    <lineage>
        <taxon>Eukaryota</taxon>
        <taxon>Sar</taxon>
        <taxon>Alveolata</taxon>
        <taxon>Ciliophora</taxon>
        <taxon>Intramacronucleata</taxon>
        <taxon>Oligohymenophorea</taxon>
        <taxon>Scuticociliatia</taxon>
        <taxon>Philasterida</taxon>
        <taxon>Pseudocohnilembidae</taxon>
        <taxon>Pseudocohnilembus</taxon>
    </lineage>
</organism>
<dbReference type="InterPro" id="IPR011989">
    <property type="entry name" value="ARM-like"/>
</dbReference>
<dbReference type="InterPro" id="IPR016024">
    <property type="entry name" value="ARM-type_fold"/>
</dbReference>
<keyword evidence="5" id="KW-0677">Repeat</keyword>
<keyword evidence="6" id="KW-0653">Protein transport</keyword>
<keyword evidence="10" id="KW-1185">Reference proteome</keyword>
<dbReference type="InterPro" id="IPR001494">
    <property type="entry name" value="Importin-beta_N"/>
</dbReference>